<keyword evidence="3 5" id="KW-1133">Transmembrane helix</keyword>
<proteinExistence type="predicted"/>
<protein>
    <recommendedName>
        <fullName evidence="6">O-antigen ligase-related domain-containing protein</fullName>
    </recommendedName>
</protein>
<evidence type="ECO:0000256" key="4">
    <source>
        <dbReference type="ARBA" id="ARBA00023136"/>
    </source>
</evidence>
<evidence type="ECO:0000256" key="1">
    <source>
        <dbReference type="ARBA" id="ARBA00004141"/>
    </source>
</evidence>
<feature type="transmembrane region" description="Helical" evidence="5">
    <location>
        <begin position="37"/>
        <end position="55"/>
    </location>
</feature>
<feature type="transmembrane region" description="Helical" evidence="5">
    <location>
        <begin position="291"/>
        <end position="317"/>
    </location>
</feature>
<reference evidence="8" key="1">
    <citation type="journal article" date="2015" name="MBio">
        <title>Genome-Resolved Metagenomic Analysis Reveals Roles for Candidate Phyla and Other Microbial Community Members in Biogeochemical Transformations in Oil Reservoirs.</title>
        <authorList>
            <person name="Hu P."/>
            <person name="Tom L."/>
            <person name="Singh A."/>
            <person name="Thomas B.C."/>
            <person name="Baker B.J."/>
            <person name="Piceno Y.M."/>
            <person name="Andersen G.L."/>
            <person name="Banfield J.F."/>
        </authorList>
    </citation>
    <scope>NUCLEOTIDE SEQUENCE [LARGE SCALE GENOMIC DNA]</scope>
</reference>
<comment type="subcellular location">
    <subcellularLocation>
        <location evidence="1">Membrane</location>
        <topology evidence="1">Multi-pass membrane protein</topology>
    </subcellularLocation>
</comment>
<evidence type="ECO:0000259" key="6">
    <source>
        <dbReference type="Pfam" id="PF04932"/>
    </source>
</evidence>
<evidence type="ECO:0000313" key="8">
    <source>
        <dbReference type="Proteomes" id="UP000053469"/>
    </source>
</evidence>
<evidence type="ECO:0000256" key="5">
    <source>
        <dbReference type="SAM" id="Phobius"/>
    </source>
</evidence>
<dbReference type="InterPro" id="IPR007016">
    <property type="entry name" value="O-antigen_ligase-rel_domated"/>
</dbReference>
<feature type="domain" description="O-antigen ligase-related" evidence="6">
    <location>
        <begin position="289"/>
        <end position="422"/>
    </location>
</feature>
<dbReference type="InterPro" id="IPR051533">
    <property type="entry name" value="WaaL-like"/>
</dbReference>
<feature type="transmembrane region" description="Helical" evidence="5">
    <location>
        <begin position="263"/>
        <end position="279"/>
    </location>
</feature>
<feature type="transmembrane region" description="Helical" evidence="5">
    <location>
        <begin position="140"/>
        <end position="158"/>
    </location>
</feature>
<dbReference type="Pfam" id="PF04932">
    <property type="entry name" value="Wzy_C"/>
    <property type="match status" value="1"/>
</dbReference>
<keyword evidence="2 5" id="KW-0812">Transmembrane</keyword>
<sequence>MTVLHKNKFKREFLFIAIIFFLFFAFSPFLLRESPGKSFVIFLSLLSWLGLFIHTKNIIFSSLLYIFLILPFNITLQLPLTVEILNTEVLLANPFVEGIYVNYLVPTLSILDLGILLALGSIVMAKGPSLYKTLFKDFKNGLLILFVFLLLQNVFLFSLNSLLFSLRLFSLILLFLSLSRIMRKEKLDKKVKRRVLNSGIAIFLINVLIQGTLGVIQFKRGSSLGVDFLGESVIVSGMMGSSFVELSGQVFLRAYGTFPHPNVLGGFLLLAMFLGIYIYKEKKIRGSLLIILSFFFMIFTFSRITLLLAIVVILVFLLKEFLFRKSNSLWSFSLSPLLLLERFLNLFNSGDRSWSERLDLVKASFKVIKQNWLLGVGGGNFVEGMEGFVPRTSRGILLTQPVHNIFLLYMSEFGILGFVIIFYVLFYEIIKNIKKISIYGGLILFVILVIGLFDHYFFSLPQGLVIFFSFLFLLSYSLKGEKV</sequence>
<dbReference type="AlphaFoldDB" id="A0A101GZD5"/>
<feature type="transmembrane region" description="Helical" evidence="5">
    <location>
        <begin position="406"/>
        <end position="429"/>
    </location>
</feature>
<dbReference type="PANTHER" id="PTHR37422:SF13">
    <property type="entry name" value="LIPOPOLYSACCHARIDE BIOSYNTHESIS PROTEIN PA4999-RELATED"/>
    <property type="match status" value="1"/>
</dbReference>
<dbReference type="PANTHER" id="PTHR37422">
    <property type="entry name" value="TEICHURONIC ACID BIOSYNTHESIS PROTEIN TUAE"/>
    <property type="match status" value="1"/>
</dbReference>
<organism evidence="7 8">
    <name type="scientific">candidate division WS6 bacterium 36_33</name>
    <dbReference type="NCBI Taxonomy" id="1641388"/>
    <lineage>
        <taxon>Bacteria</taxon>
        <taxon>Candidatus Dojkabacteria</taxon>
    </lineage>
</organism>
<name>A0A101GZD5_9BACT</name>
<evidence type="ECO:0000256" key="2">
    <source>
        <dbReference type="ARBA" id="ARBA00022692"/>
    </source>
</evidence>
<feature type="transmembrane region" description="Helical" evidence="5">
    <location>
        <begin position="436"/>
        <end position="453"/>
    </location>
</feature>
<accession>A0A101GZD5</accession>
<feature type="transmembrane region" description="Helical" evidence="5">
    <location>
        <begin position="12"/>
        <end position="31"/>
    </location>
</feature>
<keyword evidence="4 5" id="KW-0472">Membrane</keyword>
<feature type="transmembrane region" description="Helical" evidence="5">
    <location>
        <begin position="100"/>
        <end position="119"/>
    </location>
</feature>
<feature type="transmembrane region" description="Helical" evidence="5">
    <location>
        <begin position="195"/>
        <end position="216"/>
    </location>
</feature>
<dbReference type="GO" id="GO:0016020">
    <property type="term" value="C:membrane"/>
    <property type="evidence" value="ECO:0007669"/>
    <property type="project" value="UniProtKB-SubCell"/>
</dbReference>
<evidence type="ECO:0000313" key="7">
    <source>
        <dbReference type="EMBL" id="KUK67488.1"/>
    </source>
</evidence>
<evidence type="ECO:0000256" key="3">
    <source>
        <dbReference type="ARBA" id="ARBA00022989"/>
    </source>
</evidence>
<comment type="caution">
    <text evidence="7">The sequence shown here is derived from an EMBL/GenBank/DDBJ whole genome shotgun (WGS) entry which is preliminary data.</text>
</comment>
<dbReference type="Proteomes" id="UP000053469">
    <property type="component" value="Unassembled WGS sequence"/>
</dbReference>
<gene>
    <name evidence="7" type="ORF">XD87_0099</name>
</gene>
<feature type="transmembrane region" description="Helical" evidence="5">
    <location>
        <begin position="459"/>
        <end position="478"/>
    </location>
</feature>
<dbReference type="EMBL" id="LGGI01000007">
    <property type="protein sequence ID" value="KUK67488.1"/>
    <property type="molecule type" value="Genomic_DNA"/>
</dbReference>
<feature type="transmembrane region" description="Helical" evidence="5">
    <location>
        <begin position="62"/>
        <end position="80"/>
    </location>
</feature>
<feature type="transmembrane region" description="Helical" evidence="5">
    <location>
        <begin position="164"/>
        <end position="183"/>
    </location>
</feature>